<protein>
    <submittedName>
        <fullName evidence="2">Uncharacterized protein</fullName>
    </submittedName>
</protein>
<feature type="compositionally biased region" description="Low complexity" evidence="1">
    <location>
        <begin position="61"/>
        <end position="78"/>
    </location>
</feature>
<proteinExistence type="predicted"/>
<dbReference type="Proteomes" id="UP000681967">
    <property type="component" value="Unassembled WGS sequence"/>
</dbReference>
<feature type="region of interest" description="Disordered" evidence="1">
    <location>
        <begin position="56"/>
        <end position="81"/>
    </location>
</feature>
<name>A0A8S3E4C0_9BILA</name>
<gene>
    <name evidence="2" type="ORF">BYL167_LOCUS56147</name>
</gene>
<evidence type="ECO:0000256" key="1">
    <source>
        <dbReference type="SAM" id="MobiDB-lite"/>
    </source>
</evidence>
<feature type="region of interest" description="Disordered" evidence="1">
    <location>
        <begin position="15"/>
        <end position="42"/>
    </location>
</feature>
<feature type="compositionally biased region" description="Polar residues" evidence="1">
    <location>
        <begin position="30"/>
        <end position="42"/>
    </location>
</feature>
<feature type="non-terminal residue" evidence="2">
    <location>
        <position position="1"/>
    </location>
</feature>
<organism evidence="2 3">
    <name type="scientific">Rotaria magnacalcarata</name>
    <dbReference type="NCBI Taxonomy" id="392030"/>
    <lineage>
        <taxon>Eukaryota</taxon>
        <taxon>Metazoa</taxon>
        <taxon>Spiralia</taxon>
        <taxon>Gnathifera</taxon>
        <taxon>Rotifera</taxon>
        <taxon>Eurotatoria</taxon>
        <taxon>Bdelloidea</taxon>
        <taxon>Philodinida</taxon>
        <taxon>Philodinidae</taxon>
        <taxon>Rotaria</taxon>
    </lineage>
</organism>
<comment type="caution">
    <text evidence="2">The sequence shown here is derived from an EMBL/GenBank/DDBJ whole genome shotgun (WGS) entry which is preliminary data.</text>
</comment>
<evidence type="ECO:0000313" key="2">
    <source>
        <dbReference type="EMBL" id="CAF5027829.1"/>
    </source>
</evidence>
<feature type="region of interest" description="Disordered" evidence="1">
    <location>
        <begin position="395"/>
        <end position="427"/>
    </location>
</feature>
<dbReference type="EMBL" id="CAJOBH010218769">
    <property type="protein sequence ID" value="CAF5027829.1"/>
    <property type="molecule type" value="Genomic_DNA"/>
</dbReference>
<reference evidence="2" key="1">
    <citation type="submission" date="2021-02" db="EMBL/GenBank/DDBJ databases">
        <authorList>
            <person name="Nowell W R."/>
        </authorList>
    </citation>
    <scope>NUCLEOTIDE SEQUENCE</scope>
</reference>
<evidence type="ECO:0000313" key="3">
    <source>
        <dbReference type="Proteomes" id="UP000681967"/>
    </source>
</evidence>
<sequence>LYFLVLASTQTITDSYDDQEPTQPMKVWNGNPTNTNGLTRTNIKNSDDEAVKQNGLNESLSNKSSSFIPSTSSSALNNDNDDDDDGLVIGATTLPATVALVIESTQIDNDDQIEILSSSRTEKVIEEDNNKKVIIGTTTEIEIDKTQAYTLKRADEENTGTDKSYIVETKREEVHQVVIEGDKLIEKITTTTTTTTTTISGNDNLPMETQAYDLEPTEEETTTTILIDDKNHAVETQAYDLQPTYEETTTITTTTETTVVENVTSSGETLTYDLQPTDEDNTKTAANVESENAPNNLSSTNEEDSKISTTMENENLPMDEQNDLDTTTPAVCADTQQYDLDEQIDGSSPRPASETCEVVPMSKLAEQIQNAENAVDDTMSKQQVEVIINQNLVEENMEDEQMDTSQSGKTKSDRKTVIVRDSIANSS</sequence>
<accession>A0A8S3E4C0</accession>
<dbReference type="AlphaFoldDB" id="A0A8S3E4C0"/>